<dbReference type="AlphaFoldDB" id="A0AAN8IX94"/>
<dbReference type="Gene3D" id="1.20.1070.10">
    <property type="entry name" value="Rhodopsin 7-helix transmembrane proteins"/>
    <property type="match status" value="1"/>
</dbReference>
<protein>
    <recommendedName>
        <fullName evidence="4">G-protein coupled receptors family 1 profile domain-containing protein</fullName>
    </recommendedName>
</protein>
<evidence type="ECO:0000313" key="3">
    <source>
        <dbReference type="Proteomes" id="UP001331761"/>
    </source>
</evidence>
<reference evidence="2 3" key="1">
    <citation type="submission" date="2019-10" db="EMBL/GenBank/DDBJ databases">
        <title>Assembly and Annotation for the nematode Trichostrongylus colubriformis.</title>
        <authorList>
            <person name="Martin J."/>
        </authorList>
    </citation>
    <scope>NUCLEOTIDE SEQUENCE [LARGE SCALE GENOMIC DNA]</scope>
    <source>
        <strain evidence="2">G859</strain>
        <tissue evidence="2">Whole worm</tissue>
    </source>
</reference>
<gene>
    <name evidence="2" type="ORF">GCK32_008131</name>
</gene>
<feature type="transmembrane region" description="Helical" evidence="1">
    <location>
        <begin position="55"/>
        <end position="75"/>
    </location>
</feature>
<evidence type="ECO:0000256" key="1">
    <source>
        <dbReference type="SAM" id="Phobius"/>
    </source>
</evidence>
<sequence length="195" mass="22345">MVSRYECMTKCFVLALFLGCSLVGQMNIVVALDRFLATICPIWYFQTTMRYPIIMLSIAYGLSIAALLLNWILVFTNADAKMHLISVVCYLSDSVYPGFGDFLVFYRWTCIVIAALMYIVVMVVLWKRFKLASRAFVPSMTKTQSQKIMRSNVTMGMTTLSAVLLLLIPDVMLYFGWPTQDSSWKLFLYLLILNK</sequence>
<organism evidence="2 3">
    <name type="scientific">Trichostrongylus colubriformis</name>
    <name type="common">Black scour worm</name>
    <dbReference type="NCBI Taxonomy" id="6319"/>
    <lineage>
        <taxon>Eukaryota</taxon>
        <taxon>Metazoa</taxon>
        <taxon>Ecdysozoa</taxon>
        <taxon>Nematoda</taxon>
        <taxon>Chromadorea</taxon>
        <taxon>Rhabditida</taxon>
        <taxon>Rhabditina</taxon>
        <taxon>Rhabditomorpha</taxon>
        <taxon>Strongyloidea</taxon>
        <taxon>Trichostrongylidae</taxon>
        <taxon>Trichostrongylus</taxon>
    </lineage>
</organism>
<evidence type="ECO:0000313" key="2">
    <source>
        <dbReference type="EMBL" id="KAK5968014.1"/>
    </source>
</evidence>
<feature type="non-terminal residue" evidence="2">
    <location>
        <position position="195"/>
    </location>
</feature>
<dbReference type="EMBL" id="WIXE01021817">
    <property type="protein sequence ID" value="KAK5968014.1"/>
    <property type="molecule type" value="Genomic_DNA"/>
</dbReference>
<dbReference type="SUPFAM" id="SSF81321">
    <property type="entry name" value="Family A G protein-coupled receptor-like"/>
    <property type="match status" value="1"/>
</dbReference>
<keyword evidence="1" id="KW-1133">Transmembrane helix</keyword>
<evidence type="ECO:0008006" key="4">
    <source>
        <dbReference type="Google" id="ProtNLM"/>
    </source>
</evidence>
<comment type="caution">
    <text evidence="2">The sequence shown here is derived from an EMBL/GenBank/DDBJ whole genome shotgun (WGS) entry which is preliminary data.</text>
</comment>
<keyword evidence="3" id="KW-1185">Reference proteome</keyword>
<keyword evidence="1" id="KW-0472">Membrane</keyword>
<accession>A0AAN8IX94</accession>
<name>A0AAN8IX94_TRICO</name>
<feature type="transmembrane region" description="Helical" evidence="1">
    <location>
        <begin position="105"/>
        <end position="126"/>
    </location>
</feature>
<dbReference type="Proteomes" id="UP001331761">
    <property type="component" value="Unassembled WGS sequence"/>
</dbReference>
<proteinExistence type="predicted"/>
<feature type="transmembrane region" description="Helical" evidence="1">
    <location>
        <begin position="153"/>
        <end position="177"/>
    </location>
</feature>
<keyword evidence="1" id="KW-0812">Transmembrane</keyword>